<comment type="subcellular location">
    <subcellularLocation>
        <location evidence="2">Microsome membrane</location>
        <topology evidence="2">Multi-pass membrane protein</topology>
    </subcellularLocation>
</comment>
<dbReference type="GO" id="GO:0005783">
    <property type="term" value="C:endoplasmic reticulum"/>
    <property type="evidence" value="ECO:0007669"/>
    <property type="project" value="TreeGrafter"/>
</dbReference>
<evidence type="ECO:0000256" key="7">
    <source>
        <dbReference type="ARBA" id="ARBA00022848"/>
    </source>
</evidence>
<gene>
    <name evidence="13" type="ORF">K460DRAFT_386702</name>
</gene>
<evidence type="ECO:0000256" key="3">
    <source>
        <dbReference type="ARBA" id="ARBA00008802"/>
    </source>
</evidence>
<accession>A0A9P4GJB3</accession>
<dbReference type="GO" id="GO:0016020">
    <property type="term" value="C:membrane"/>
    <property type="evidence" value="ECO:0007669"/>
    <property type="project" value="InterPro"/>
</dbReference>
<evidence type="ECO:0000256" key="8">
    <source>
        <dbReference type="ARBA" id="ARBA00023002"/>
    </source>
</evidence>
<proteinExistence type="inferred from homology"/>
<dbReference type="EMBL" id="ML976616">
    <property type="protein sequence ID" value="KAF1846494.1"/>
    <property type="molecule type" value="Genomic_DNA"/>
</dbReference>
<evidence type="ECO:0000256" key="4">
    <source>
        <dbReference type="ARBA" id="ARBA00012312"/>
    </source>
</evidence>
<feature type="region of interest" description="Disordered" evidence="10">
    <location>
        <begin position="98"/>
        <end position="123"/>
    </location>
</feature>
<dbReference type="RefSeq" id="XP_040789057.1">
    <property type="nucleotide sequence ID" value="XM_040935618.1"/>
</dbReference>
<dbReference type="PANTHER" id="PTHR10835:SF0">
    <property type="entry name" value="SQUALENE MONOOXYGENASE"/>
    <property type="match status" value="1"/>
</dbReference>
<keyword evidence="5" id="KW-0285">Flavoprotein</keyword>
<dbReference type="PRINTS" id="PR00420">
    <property type="entry name" value="RNGMNOXGNASE"/>
</dbReference>
<feature type="compositionally biased region" description="Low complexity" evidence="10">
    <location>
        <begin position="98"/>
        <end position="110"/>
    </location>
</feature>
<evidence type="ECO:0000313" key="14">
    <source>
        <dbReference type="Proteomes" id="UP000800039"/>
    </source>
</evidence>
<feature type="transmembrane region" description="Helical" evidence="11">
    <location>
        <begin position="509"/>
        <end position="528"/>
    </location>
</feature>
<comment type="cofactor">
    <cofactor evidence="1">
        <name>FAD</name>
        <dbReference type="ChEBI" id="CHEBI:57692"/>
    </cofactor>
</comment>
<keyword evidence="7" id="KW-0492">Microsome</keyword>
<feature type="domain" description="Squalene epoxidase" evidence="12">
    <location>
        <begin position="178"/>
        <end position="453"/>
    </location>
</feature>
<evidence type="ECO:0000256" key="2">
    <source>
        <dbReference type="ARBA" id="ARBA00004154"/>
    </source>
</evidence>
<reference evidence="13" key="1">
    <citation type="submission" date="2020-01" db="EMBL/GenBank/DDBJ databases">
        <authorList>
            <consortium name="DOE Joint Genome Institute"/>
            <person name="Haridas S."/>
            <person name="Albert R."/>
            <person name="Binder M."/>
            <person name="Bloem J."/>
            <person name="Labutti K."/>
            <person name="Salamov A."/>
            <person name="Andreopoulos B."/>
            <person name="Baker S.E."/>
            <person name="Barry K."/>
            <person name="Bills G."/>
            <person name="Bluhm B.H."/>
            <person name="Cannon C."/>
            <person name="Castanera R."/>
            <person name="Culley D.E."/>
            <person name="Daum C."/>
            <person name="Ezra D."/>
            <person name="Gonzalez J.B."/>
            <person name="Henrissat B."/>
            <person name="Kuo A."/>
            <person name="Liang C."/>
            <person name="Lipzen A."/>
            <person name="Lutzoni F."/>
            <person name="Magnuson J."/>
            <person name="Mondo S."/>
            <person name="Nolan M."/>
            <person name="Ohm R."/>
            <person name="Pangilinan J."/>
            <person name="Park H.-J."/>
            <person name="Ramirez L."/>
            <person name="Alfaro M."/>
            <person name="Sun H."/>
            <person name="Tritt A."/>
            <person name="Yoshinaga Y."/>
            <person name="Zwiers L.-H."/>
            <person name="Turgeon B.G."/>
            <person name="Goodwin S.B."/>
            <person name="Spatafora J.W."/>
            <person name="Crous P.W."/>
            <person name="Grigoriev I.V."/>
        </authorList>
    </citation>
    <scope>NUCLEOTIDE SEQUENCE</scope>
    <source>
        <strain evidence="13">CBS 394.84</strain>
    </source>
</reference>
<keyword evidence="6" id="KW-0274">FAD</keyword>
<dbReference type="Proteomes" id="UP000800039">
    <property type="component" value="Unassembled WGS sequence"/>
</dbReference>
<evidence type="ECO:0000256" key="1">
    <source>
        <dbReference type="ARBA" id="ARBA00001974"/>
    </source>
</evidence>
<dbReference type="GO" id="GO:0004506">
    <property type="term" value="F:squalene monooxygenase activity"/>
    <property type="evidence" value="ECO:0007669"/>
    <property type="project" value="UniProtKB-EC"/>
</dbReference>
<dbReference type="Pfam" id="PF13450">
    <property type="entry name" value="NAD_binding_8"/>
    <property type="match status" value="1"/>
</dbReference>
<name>A0A9P4GJB3_9PLEO</name>
<dbReference type="AlphaFoldDB" id="A0A9P4GJB3"/>
<dbReference type="InterPro" id="IPR036188">
    <property type="entry name" value="FAD/NAD-bd_sf"/>
</dbReference>
<evidence type="ECO:0000256" key="10">
    <source>
        <dbReference type="SAM" id="MobiDB-lite"/>
    </source>
</evidence>
<dbReference type="InterPro" id="IPR013698">
    <property type="entry name" value="Squalene_epoxidase"/>
</dbReference>
<keyword evidence="11" id="KW-0812">Transmembrane</keyword>
<evidence type="ECO:0000256" key="5">
    <source>
        <dbReference type="ARBA" id="ARBA00022630"/>
    </source>
</evidence>
<comment type="similarity">
    <text evidence="3">Belongs to the squalene monooxygenase family.</text>
</comment>
<evidence type="ECO:0000256" key="9">
    <source>
        <dbReference type="ARBA" id="ARBA00023136"/>
    </source>
</evidence>
<dbReference type="SUPFAM" id="SSF51905">
    <property type="entry name" value="FAD/NAD(P)-binding domain"/>
    <property type="match status" value="1"/>
</dbReference>
<feature type="transmembrane region" description="Helical" evidence="11">
    <location>
        <begin position="468"/>
        <end position="488"/>
    </location>
</feature>
<organism evidence="13 14">
    <name type="scientific">Cucurbitaria berberidis CBS 394.84</name>
    <dbReference type="NCBI Taxonomy" id="1168544"/>
    <lineage>
        <taxon>Eukaryota</taxon>
        <taxon>Fungi</taxon>
        <taxon>Dikarya</taxon>
        <taxon>Ascomycota</taxon>
        <taxon>Pezizomycotina</taxon>
        <taxon>Dothideomycetes</taxon>
        <taxon>Pleosporomycetidae</taxon>
        <taxon>Pleosporales</taxon>
        <taxon>Pleosporineae</taxon>
        <taxon>Cucurbitariaceae</taxon>
        <taxon>Cucurbitaria</taxon>
    </lineage>
</organism>
<sequence length="837" mass="93498">MNKQYDIIIVGAGIAGSAAATTFARQGHEVLLLERSLKEPDRIVGELLQPGGVVALEKLGLAAAVEEIDAVPVRGYHIYWKSEEVTFYYPSLRHDSSENNPSLLSSGSSGIAKGSERPEGRSFHHGRFVSRLRELAKCEKKVTVIENTVTSLVTDKHSGRVIGVDCTNNEKQGKTYYSKLTIVADGASSSLRPQLREQKPLATSRFWGLELTDVPLPHYGLAYGLIGNGPPILIYQISTHNTRILVDIPISVYKAVMSKGDIRTYIGNTVVPTLPKDIQSNVMSALGSGRLRSMPNEWLPAQADKIPGVLTMGDASNIRHPLTGGGMTVALNDVVLLRDLLDPAGVALDDIDAVHKKLQQFHWKRKVHSSSLNILAQALYTLFVAADPQLEVMQRGFIRYIQSGGKCAEEPSGLMGGIYHSPLLLFRHFFAIALYSMWLLIQESPFWMLPVTLLHPRVGFVSESNDRGTLGIIWSCLLVLIVCVWNVLHHNLPSDEEGFWEVFWRKMRWATLAVTAPELLSLFAVMQWNAANISVHQMKTLGSHHWTMIHAFYANSGGFVLQTPGFPPFPINATSLFYLVSQGRLGIPTVTEKNIWDRSKADLFAKYVAFVQTGWLLCTTIARAIQKLPITPIELFTVAFIVPTLATQFFWANKPQNVEVPVILTVDWEIGELLKEAGPAATLPYVDTPMDFIEKPIWDGWKRRPSLLHYGGLKRRPLTRIPNDYSPPPPTGKEAMFIWIISVTHAGIHCAGWNFDFPTSIELLLWRISSLTLLVVMAVGGIVPVLSTYPWFDFSFNLLWIWVRDAQKKTWIREWAFASLVNFIDSLTSYKCCYTVN</sequence>
<dbReference type="Gene3D" id="3.50.50.60">
    <property type="entry name" value="FAD/NAD(P)-binding domain"/>
    <property type="match status" value="2"/>
</dbReference>
<dbReference type="GO" id="GO:0050660">
    <property type="term" value="F:flavin adenine dinucleotide binding"/>
    <property type="evidence" value="ECO:0007669"/>
    <property type="project" value="InterPro"/>
</dbReference>
<feature type="transmembrane region" description="Helical" evidence="11">
    <location>
        <begin position="736"/>
        <end position="756"/>
    </location>
</feature>
<keyword evidence="14" id="KW-1185">Reference proteome</keyword>
<dbReference type="PANTHER" id="PTHR10835">
    <property type="entry name" value="SQUALENE MONOOXYGENASE"/>
    <property type="match status" value="1"/>
</dbReference>
<evidence type="ECO:0000256" key="11">
    <source>
        <dbReference type="SAM" id="Phobius"/>
    </source>
</evidence>
<dbReference type="OrthoDB" id="3061561at2759"/>
<keyword evidence="9 11" id="KW-0472">Membrane</keyword>
<keyword evidence="8" id="KW-0560">Oxidoreductase</keyword>
<keyword evidence="7" id="KW-0256">Endoplasmic reticulum</keyword>
<feature type="transmembrane region" description="Helical" evidence="11">
    <location>
        <begin position="768"/>
        <end position="792"/>
    </location>
</feature>
<protein>
    <recommendedName>
        <fullName evidence="4">squalene monooxygenase</fullName>
        <ecNumber evidence="4">1.14.14.17</ecNumber>
    </recommendedName>
</protein>
<evidence type="ECO:0000259" key="12">
    <source>
        <dbReference type="Pfam" id="PF08491"/>
    </source>
</evidence>
<feature type="transmembrane region" description="Helical" evidence="11">
    <location>
        <begin position="632"/>
        <end position="651"/>
    </location>
</feature>
<evidence type="ECO:0000256" key="6">
    <source>
        <dbReference type="ARBA" id="ARBA00022827"/>
    </source>
</evidence>
<keyword evidence="11" id="KW-1133">Transmembrane helix</keyword>
<dbReference type="GO" id="GO:0006696">
    <property type="term" value="P:ergosterol biosynthetic process"/>
    <property type="evidence" value="ECO:0007669"/>
    <property type="project" value="TreeGrafter"/>
</dbReference>
<dbReference type="GeneID" id="63852869"/>
<comment type="caution">
    <text evidence="13">The sequence shown here is derived from an EMBL/GenBank/DDBJ whole genome shotgun (WGS) entry which is preliminary data.</text>
</comment>
<dbReference type="Pfam" id="PF08491">
    <property type="entry name" value="SE"/>
    <property type="match status" value="1"/>
</dbReference>
<evidence type="ECO:0000313" key="13">
    <source>
        <dbReference type="EMBL" id="KAF1846494.1"/>
    </source>
</evidence>
<dbReference type="InterPro" id="IPR040125">
    <property type="entry name" value="Squalene_monox"/>
</dbReference>
<dbReference type="EC" id="1.14.14.17" evidence="4"/>